<dbReference type="InterPro" id="IPR005835">
    <property type="entry name" value="NTP_transferase_dom"/>
</dbReference>
<dbReference type="PANTHER" id="PTHR22572">
    <property type="entry name" value="SUGAR-1-PHOSPHATE GUANYL TRANSFERASE"/>
    <property type="match status" value="1"/>
</dbReference>
<sequence length="215" mass="24020">MFLPKPMLPLGDRPLLELLIEWARKNGTKSVVLCVSYMRKAIQDYFEDGSRFGVSIEYAVSERPLATAGQLRTAADLVDGTFACLYGDSVFGFSLRAMAAQHRRKRSFITMGLYEYSTTLPYGVIKTGRGGKVASWDEKPEIKAMINMGCYIMEPGVMDLIPRGKSYGMDDVVRRAMSKGLPVGSYPTKKGFMDIGDKESYSRAYQSFVERLGKI</sequence>
<organism evidence="2 3">
    <name type="scientific">Cenarchaeum symbiosum (strain A)</name>
    <dbReference type="NCBI Taxonomy" id="414004"/>
    <lineage>
        <taxon>Archaea</taxon>
        <taxon>Nitrososphaerota</taxon>
        <taxon>Candidatus Cenarchaeales</taxon>
        <taxon>Candidatus Cenarchaeaceae</taxon>
        <taxon>Candidatus Cenarchaeum</taxon>
    </lineage>
</organism>
<dbReference type="Proteomes" id="UP000000758">
    <property type="component" value="Chromosome"/>
</dbReference>
<dbReference type="SUPFAM" id="SSF53448">
    <property type="entry name" value="Nucleotide-diphospho-sugar transferases"/>
    <property type="match status" value="1"/>
</dbReference>
<gene>
    <name evidence="2" type="ordered locus">CENSYa_0435</name>
</gene>
<dbReference type="InterPro" id="IPR050486">
    <property type="entry name" value="Mannose-1P_guanyltransferase"/>
</dbReference>
<dbReference type="Gene3D" id="3.90.550.10">
    <property type="entry name" value="Spore Coat Polysaccharide Biosynthesis Protein SpsA, Chain A"/>
    <property type="match status" value="1"/>
</dbReference>
<evidence type="ECO:0000313" key="3">
    <source>
        <dbReference type="Proteomes" id="UP000000758"/>
    </source>
</evidence>
<proteinExistence type="predicted"/>
<accession>A0RUQ3</accession>
<dbReference type="AlphaFoldDB" id="A0RUQ3"/>
<feature type="domain" description="Nucleotidyl transferase" evidence="1">
    <location>
        <begin position="3"/>
        <end position="206"/>
    </location>
</feature>
<dbReference type="KEGG" id="csy:CENSYa_0435"/>
<protein>
    <submittedName>
        <fullName evidence="2">Nucleoside-diphosphate-sugar pyrophosphorylase</fullName>
    </submittedName>
</protein>
<evidence type="ECO:0000259" key="1">
    <source>
        <dbReference type="Pfam" id="PF00483"/>
    </source>
</evidence>
<name>A0RUQ3_CENSY</name>
<keyword evidence="3" id="KW-1185">Reference proteome</keyword>
<dbReference type="CDD" id="cd04181">
    <property type="entry name" value="NTP_transferase"/>
    <property type="match status" value="1"/>
</dbReference>
<dbReference type="HOGENOM" id="CLU_029499_2_0_2"/>
<dbReference type="STRING" id="414004.CENSYa_0435"/>
<reference evidence="2 3" key="1">
    <citation type="journal article" date="2006" name="Proc. Natl. Acad. Sci. U.S.A.">
        <title>Genomic analysis of the uncultivated marine crenarchaeote Cenarchaeum symbiosum.</title>
        <authorList>
            <person name="Hallam S.J."/>
            <person name="Konstantinidis K.T."/>
            <person name="Putnam N."/>
            <person name="Schleper C."/>
            <person name="Watanabe Y."/>
            <person name="Sugahara J."/>
            <person name="Preston C."/>
            <person name="de la Torre J."/>
            <person name="Richardson P.M."/>
            <person name="DeLong E.F."/>
        </authorList>
    </citation>
    <scope>NUCLEOTIDE SEQUENCE [LARGE SCALE GENOMIC DNA]</scope>
    <source>
        <strain evidence="3">A</strain>
    </source>
</reference>
<dbReference type="EMBL" id="DP000238">
    <property type="protein sequence ID" value="ABK77070.1"/>
    <property type="molecule type" value="Genomic_DNA"/>
</dbReference>
<evidence type="ECO:0000313" key="2">
    <source>
        <dbReference type="EMBL" id="ABK77070.1"/>
    </source>
</evidence>
<dbReference type="Pfam" id="PF00483">
    <property type="entry name" value="NTP_transferase"/>
    <property type="match status" value="1"/>
</dbReference>
<dbReference type="EnsemblBacteria" id="ABK77070">
    <property type="protein sequence ID" value="ABK77070"/>
    <property type="gene ID" value="CENSYa_0435"/>
</dbReference>
<dbReference type="InterPro" id="IPR029044">
    <property type="entry name" value="Nucleotide-diphossugar_trans"/>
</dbReference>